<keyword evidence="3" id="KW-1185">Reference proteome</keyword>
<dbReference type="RefSeq" id="WP_310471391.1">
    <property type="nucleotide sequence ID" value="NZ_CP136522.1"/>
</dbReference>
<keyword evidence="1" id="KW-0732">Signal</keyword>
<gene>
    <name evidence="2" type="ORF">RGE70_10455</name>
</gene>
<proteinExistence type="predicted"/>
<evidence type="ECO:0000313" key="2">
    <source>
        <dbReference type="EMBL" id="WOT03767.1"/>
    </source>
</evidence>
<sequence length="174" mass="19262">MNIKRLCSVIFLFLLCGCAFSGAVKSHYLLHETIVEENWSSDYEVYLNCPDELKSISFSPLVPLPPIIPVGFMSEERSLVIVHTPHSVYATAKILDKNNKEVDISIDIEKWTGSKYGKSDKIIWTFSVNSSCKDLGGNILCLEVVDSTDEKSTVKYDLKYVPGALSTGAGYISA</sequence>
<organism evidence="2 3">
    <name type="scientific">Shewanella youngdeokensis</name>
    <dbReference type="NCBI Taxonomy" id="2999068"/>
    <lineage>
        <taxon>Bacteria</taxon>
        <taxon>Pseudomonadati</taxon>
        <taxon>Pseudomonadota</taxon>
        <taxon>Gammaproteobacteria</taxon>
        <taxon>Alteromonadales</taxon>
        <taxon>Shewanellaceae</taxon>
        <taxon>Shewanella</taxon>
    </lineage>
</organism>
<accession>A0ABZ0JU19</accession>
<protein>
    <recommendedName>
        <fullName evidence="4">Lipoprotein</fullName>
    </recommendedName>
</protein>
<evidence type="ECO:0000256" key="1">
    <source>
        <dbReference type="SAM" id="SignalP"/>
    </source>
</evidence>
<dbReference type="PROSITE" id="PS51257">
    <property type="entry name" value="PROKAR_LIPOPROTEIN"/>
    <property type="match status" value="1"/>
</dbReference>
<evidence type="ECO:0000313" key="3">
    <source>
        <dbReference type="Proteomes" id="UP001529491"/>
    </source>
</evidence>
<name>A0ABZ0JU19_9GAMM</name>
<dbReference type="EMBL" id="CP136522">
    <property type="protein sequence ID" value="WOT03767.1"/>
    <property type="molecule type" value="Genomic_DNA"/>
</dbReference>
<evidence type="ECO:0008006" key="4">
    <source>
        <dbReference type="Google" id="ProtNLM"/>
    </source>
</evidence>
<feature type="signal peptide" evidence="1">
    <location>
        <begin position="1"/>
        <end position="21"/>
    </location>
</feature>
<dbReference type="Proteomes" id="UP001529491">
    <property type="component" value="Chromosome"/>
</dbReference>
<reference evidence="2 3" key="1">
    <citation type="submission" date="2023-10" db="EMBL/GenBank/DDBJ databases">
        <title>Complete genome sequence of Shewanella sp. DAU334.</title>
        <authorList>
            <person name="Lee Y.-S."/>
            <person name="Jeong H.-R."/>
            <person name="Hwang E.-J."/>
            <person name="Choi Y.-L."/>
            <person name="Kim G.-D."/>
        </authorList>
    </citation>
    <scope>NUCLEOTIDE SEQUENCE [LARGE SCALE GENOMIC DNA]</scope>
    <source>
        <strain evidence="2 3">DAU334</strain>
    </source>
</reference>
<feature type="chain" id="PRO_5045702310" description="Lipoprotein" evidence="1">
    <location>
        <begin position="22"/>
        <end position="174"/>
    </location>
</feature>